<dbReference type="InterPro" id="IPR034466">
    <property type="entry name" value="Methyltransferase_Class_B"/>
</dbReference>
<dbReference type="SMART" id="SM00729">
    <property type="entry name" value="Elp3"/>
    <property type="match status" value="1"/>
</dbReference>
<keyword evidence="2" id="KW-0004">4Fe-4S</keyword>
<dbReference type="RefSeq" id="WP_036084019.1">
    <property type="nucleotide sequence ID" value="NZ_JPGK01000014.1"/>
</dbReference>
<evidence type="ECO:0000313" key="11">
    <source>
        <dbReference type="EMBL" id="KGA92618.1"/>
    </source>
</evidence>
<dbReference type="PROSITE" id="PS01278">
    <property type="entry name" value="MTTASE_RADICAL"/>
    <property type="match status" value="1"/>
</dbReference>
<evidence type="ECO:0000259" key="10">
    <source>
        <dbReference type="PROSITE" id="PS51918"/>
    </source>
</evidence>
<dbReference type="InterPro" id="IPR051198">
    <property type="entry name" value="BchE-like"/>
</dbReference>
<comment type="cofactor">
    <cofactor evidence="1">
        <name>[4Fe-4S] cluster</name>
        <dbReference type="ChEBI" id="CHEBI:49883"/>
    </cofactor>
</comment>
<dbReference type="GO" id="GO:0031419">
    <property type="term" value="F:cobalamin binding"/>
    <property type="evidence" value="ECO:0007669"/>
    <property type="project" value="InterPro"/>
</dbReference>
<dbReference type="SFLD" id="SFLDG01123">
    <property type="entry name" value="methyltransferase_(Class_B)"/>
    <property type="match status" value="1"/>
</dbReference>
<keyword evidence="7" id="KW-0408">Iron</keyword>
<keyword evidence="5" id="KW-0949">S-adenosyl-L-methionine</keyword>
<dbReference type="PANTHER" id="PTHR43409">
    <property type="entry name" value="ANAEROBIC MAGNESIUM-PROTOPORPHYRIN IX MONOMETHYL ESTER CYCLASE-RELATED"/>
    <property type="match status" value="1"/>
</dbReference>
<evidence type="ECO:0000256" key="6">
    <source>
        <dbReference type="ARBA" id="ARBA00022723"/>
    </source>
</evidence>
<dbReference type="Gene3D" id="3.80.30.20">
    <property type="entry name" value="tm_1862 like domain"/>
    <property type="match status" value="1"/>
</dbReference>
<dbReference type="InterPro" id="IPR058240">
    <property type="entry name" value="rSAM_sf"/>
</dbReference>
<accession>A0A094W5B9</accession>
<evidence type="ECO:0000256" key="8">
    <source>
        <dbReference type="ARBA" id="ARBA00023014"/>
    </source>
</evidence>
<feature type="domain" description="B12-binding" evidence="9">
    <location>
        <begin position="19"/>
        <end position="159"/>
    </location>
</feature>
<dbReference type="Proteomes" id="UP000029452">
    <property type="component" value="Unassembled WGS sequence"/>
</dbReference>
<dbReference type="Pfam" id="PF02310">
    <property type="entry name" value="B12-binding"/>
    <property type="match status" value="1"/>
</dbReference>
<dbReference type="SFLD" id="SFLDG01082">
    <property type="entry name" value="B12-binding_domain_containing"/>
    <property type="match status" value="1"/>
</dbReference>
<comment type="caution">
    <text evidence="11">The sequence shown here is derived from an EMBL/GenBank/DDBJ whole genome shotgun (WGS) entry which is preliminary data.</text>
</comment>
<dbReference type="GO" id="GO:0046872">
    <property type="term" value="F:metal ion binding"/>
    <property type="evidence" value="ECO:0007669"/>
    <property type="project" value="UniProtKB-KW"/>
</dbReference>
<dbReference type="InterPro" id="IPR023404">
    <property type="entry name" value="rSAM_horseshoe"/>
</dbReference>
<dbReference type="EMBL" id="JPGK01000014">
    <property type="protein sequence ID" value="KGA92618.1"/>
    <property type="molecule type" value="Genomic_DNA"/>
</dbReference>
<evidence type="ECO:0000256" key="4">
    <source>
        <dbReference type="ARBA" id="ARBA00022679"/>
    </source>
</evidence>
<name>A0A094W5B9_9BACT</name>
<feature type="domain" description="Radical SAM core" evidence="10">
    <location>
        <begin position="215"/>
        <end position="437"/>
    </location>
</feature>
<reference evidence="11 12" key="1">
    <citation type="submission" date="2014-06" db="EMBL/GenBank/DDBJ databases">
        <title>Draft genome sequence of iron oxidizing acidophile Leptospirillum ferriphilum DSM14647.</title>
        <authorList>
            <person name="Cardenas J.P."/>
            <person name="Lazcano M."/>
            <person name="Ossandon F.J."/>
            <person name="Corbett M."/>
            <person name="Holmes D.S."/>
            <person name="Watkin E."/>
        </authorList>
    </citation>
    <scope>NUCLEOTIDE SEQUENCE [LARGE SCALE GENOMIC DNA]</scope>
    <source>
        <strain evidence="11 12">DSM 14647</strain>
    </source>
</reference>
<dbReference type="InterPro" id="IPR006638">
    <property type="entry name" value="Elp3/MiaA/NifB-like_rSAM"/>
</dbReference>
<proteinExistence type="predicted"/>
<evidence type="ECO:0000256" key="3">
    <source>
        <dbReference type="ARBA" id="ARBA00022603"/>
    </source>
</evidence>
<evidence type="ECO:0000259" key="9">
    <source>
        <dbReference type="PROSITE" id="PS51332"/>
    </source>
</evidence>
<dbReference type="OrthoDB" id="9801424at2"/>
<keyword evidence="6" id="KW-0479">Metal-binding</keyword>
<evidence type="ECO:0000256" key="7">
    <source>
        <dbReference type="ARBA" id="ARBA00023004"/>
    </source>
</evidence>
<keyword evidence="4" id="KW-0808">Transferase</keyword>
<keyword evidence="3" id="KW-0489">Methyltransferase</keyword>
<dbReference type="PANTHER" id="PTHR43409:SF7">
    <property type="entry name" value="BLL1977 PROTEIN"/>
    <property type="match status" value="1"/>
</dbReference>
<evidence type="ECO:0000256" key="5">
    <source>
        <dbReference type="ARBA" id="ARBA00022691"/>
    </source>
</evidence>
<dbReference type="InterPro" id="IPR006158">
    <property type="entry name" value="Cobalamin-bd"/>
</dbReference>
<organism evidence="11 12">
    <name type="scientific">Leptospirillum ferriphilum</name>
    <dbReference type="NCBI Taxonomy" id="178606"/>
    <lineage>
        <taxon>Bacteria</taxon>
        <taxon>Pseudomonadati</taxon>
        <taxon>Nitrospirota</taxon>
        <taxon>Nitrospiria</taxon>
        <taxon>Nitrospirales</taxon>
        <taxon>Nitrospiraceae</taxon>
        <taxon>Leptospirillum</taxon>
    </lineage>
</organism>
<dbReference type="CDD" id="cd01335">
    <property type="entry name" value="Radical_SAM"/>
    <property type="match status" value="1"/>
</dbReference>
<evidence type="ECO:0000313" key="12">
    <source>
        <dbReference type="Proteomes" id="UP000029452"/>
    </source>
</evidence>
<dbReference type="PROSITE" id="PS51918">
    <property type="entry name" value="RADICAL_SAM"/>
    <property type="match status" value="1"/>
</dbReference>
<dbReference type="Pfam" id="PF04055">
    <property type="entry name" value="Radical_SAM"/>
    <property type="match status" value="1"/>
</dbReference>
<dbReference type="GO" id="GO:0051539">
    <property type="term" value="F:4 iron, 4 sulfur cluster binding"/>
    <property type="evidence" value="ECO:0007669"/>
    <property type="project" value="UniProtKB-KW"/>
</dbReference>
<dbReference type="InterPro" id="IPR020612">
    <property type="entry name" value="Methylthiotransferase_CS"/>
</dbReference>
<dbReference type="PROSITE" id="PS51332">
    <property type="entry name" value="B12_BINDING"/>
    <property type="match status" value="1"/>
</dbReference>
<gene>
    <name evidence="11" type="ORF">LptCag_1762</name>
</gene>
<dbReference type="SUPFAM" id="SSF102114">
    <property type="entry name" value="Radical SAM enzymes"/>
    <property type="match status" value="1"/>
</dbReference>
<dbReference type="AlphaFoldDB" id="A0A094W5B9"/>
<dbReference type="InterPro" id="IPR007197">
    <property type="entry name" value="rSAM"/>
</dbReference>
<evidence type="ECO:0000256" key="2">
    <source>
        <dbReference type="ARBA" id="ARBA00022485"/>
    </source>
</evidence>
<protein>
    <submittedName>
        <fullName evidence="11">Fe-S oxidoreductase</fullName>
    </submittedName>
</protein>
<keyword evidence="8" id="KW-0411">Iron-sulfur</keyword>
<sequence length="495" mass="56060">MKREKVDVLFINPGDREAVYQSLGKTFSAIEPPSLAGFFATYIRKKGMSTQIIDAPALNLSPRTIAEFVSDNYDPTLIVLVVYGFQPSASTQNMPAAGETSKYLKEINPQFKIMMTGTHPAALPARTLREEAIDFVCDREGPETIHGTCQALKSSTPDFSKIPSLWYKTSSGMVLSNPATPLMDDLDEELPGVSWDLLPMDKYRAHNWHCFEHITERQPYASLHTSLGCPYKCTFCCINAPFGKPSYRMWSPDSVIREIDILVNKYGVKNIKFVDEMFVLNENHVLGICDRIIDRGYDLNIWAYARVDTVKGHFLEKLNKAGFRWLALGIESGSKHVRDGVEKGRFGSEEIIGVVRNIQNAGINVIGNYIFGLPDDTLESMEDTLSLAMEANCEFASFYCAMAYPGSKLYEMAIEKKWALPESWIGYSQHSYETTPLPTDFLSAKEVLGFRDNAFMRYFTNPDYLRMVQKKFGEDTLNNIRDMTKISIRRKLLEE</sequence>
<evidence type="ECO:0000256" key="1">
    <source>
        <dbReference type="ARBA" id="ARBA00001966"/>
    </source>
</evidence>
<dbReference type="GO" id="GO:0003824">
    <property type="term" value="F:catalytic activity"/>
    <property type="evidence" value="ECO:0007669"/>
    <property type="project" value="InterPro"/>
</dbReference>
<dbReference type="SFLD" id="SFLDS00029">
    <property type="entry name" value="Radical_SAM"/>
    <property type="match status" value="1"/>
</dbReference>
<dbReference type="PATRIC" id="fig|178606.4.peg.2660"/>
<dbReference type="Gene3D" id="3.40.50.280">
    <property type="entry name" value="Cobalamin-binding domain"/>
    <property type="match status" value="1"/>
</dbReference>